<organism evidence="2 3">
    <name type="scientific">Phytophthora rubi</name>
    <dbReference type="NCBI Taxonomy" id="129364"/>
    <lineage>
        <taxon>Eukaryota</taxon>
        <taxon>Sar</taxon>
        <taxon>Stramenopiles</taxon>
        <taxon>Oomycota</taxon>
        <taxon>Peronosporomycetes</taxon>
        <taxon>Peronosporales</taxon>
        <taxon>Peronosporaceae</taxon>
        <taxon>Phytophthora</taxon>
    </lineage>
</organism>
<proteinExistence type="predicted"/>
<accession>A0A6A3MTE4</accession>
<dbReference type="EMBL" id="QXFU01000480">
    <property type="protein sequence ID" value="KAE9032523.1"/>
    <property type="molecule type" value="Genomic_DNA"/>
</dbReference>
<dbReference type="Proteomes" id="UP000435112">
    <property type="component" value="Unassembled WGS sequence"/>
</dbReference>
<feature type="signal peptide" evidence="1">
    <location>
        <begin position="1"/>
        <end position="24"/>
    </location>
</feature>
<evidence type="ECO:0000313" key="3">
    <source>
        <dbReference type="Proteomes" id="UP000435112"/>
    </source>
</evidence>
<dbReference type="AlphaFoldDB" id="A0A6A3MTE4"/>
<protein>
    <submittedName>
        <fullName evidence="2">Uncharacterized protein</fullName>
    </submittedName>
</protein>
<keyword evidence="1" id="KW-0732">Signal</keyword>
<feature type="chain" id="PRO_5025463444" evidence="1">
    <location>
        <begin position="25"/>
        <end position="121"/>
    </location>
</feature>
<sequence length="121" mass="13813">MTNLSVASWNRNIFVFCLTWTLLCYPNFPRTTVVCTSPFLQKKKTEDFCAIDLFWLQTNSLRKFVHAGDVGTIVASDQLFVCPWSWDYLTTMKQRGIYLTDNAITSLDVGCHCYLASDHAA</sequence>
<gene>
    <name evidence="2" type="ORF">PR002_g9135</name>
</gene>
<evidence type="ECO:0000256" key="1">
    <source>
        <dbReference type="SAM" id="SignalP"/>
    </source>
</evidence>
<name>A0A6A3MTE4_9STRA</name>
<comment type="caution">
    <text evidence="2">The sequence shown here is derived from an EMBL/GenBank/DDBJ whole genome shotgun (WGS) entry which is preliminary data.</text>
</comment>
<evidence type="ECO:0000313" key="2">
    <source>
        <dbReference type="EMBL" id="KAE9032523.1"/>
    </source>
</evidence>
<reference evidence="2 3" key="1">
    <citation type="submission" date="2018-09" db="EMBL/GenBank/DDBJ databases">
        <title>Genomic investigation of the strawberry pathogen Phytophthora fragariae indicates pathogenicity is determined by transcriptional variation in three key races.</title>
        <authorList>
            <person name="Adams T.M."/>
            <person name="Armitage A.D."/>
            <person name="Sobczyk M.K."/>
            <person name="Bates H.J."/>
            <person name="Dunwell J.M."/>
            <person name="Nellist C.F."/>
            <person name="Harrison R.J."/>
        </authorList>
    </citation>
    <scope>NUCLEOTIDE SEQUENCE [LARGE SCALE GENOMIC DNA]</scope>
    <source>
        <strain evidence="2 3">SCRP324</strain>
    </source>
</reference>